<feature type="domain" description="Carrier" evidence="8">
    <location>
        <begin position="979"/>
        <end position="1054"/>
    </location>
</feature>
<dbReference type="Pfam" id="PF00501">
    <property type="entry name" value="AMP-binding"/>
    <property type="match status" value="2"/>
</dbReference>
<dbReference type="GO" id="GO:0031177">
    <property type="term" value="F:phosphopantetheine binding"/>
    <property type="evidence" value="ECO:0007669"/>
    <property type="project" value="InterPro"/>
</dbReference>
<dbReference type="InterPro" id="IPR010071">
    <property type="entry name" value="AA_adenyl_dom"/>
</dbReference>
<dbReference type="Gene3D" id="3.40.50.12780">
    <property type="entry name" value="N-terminal domain of ligase-like"/>
    <property type="match status" value="1"/>
</dbReference>
<dbReference type="GO" id="GO:0044550">
    <property type="term" value="P:secondary metabolite biosynthetic process"/>
    <property type="evidence" value="ECO:0007669"/>
    <property type="project" value="TreeGrafter"/>
</dbReference>
<dbReference type="EMBL" id="CP132970">
    <property type="protein sequence ID" value="XBW04314.1"/>
    <property type="molecule type" value="Genomic_DNA"/>
</dbReference>
<dbReference type="InterPro" id="IPR006162">
    <property type="entry name" value="Ppantetheine_attach_site"/>
</dbReference>
<keyword evidence="4" id="KW-0597">Phosphoprotein</keyword>
<comment type="cofactor">
    <cofactor evidence="1">
        <name>pantetheine 4'-phosphate</name>
        <dbReference type="ChEBI" id="CHEBI:47942"/>
    </cofactor>
</comment>
<dbReference type="GO" id="GO:0005737">
    <property type="term" value="C:cytoplasm"/>
    <property type="evidence" value="ECO:0007669"/>
    <property type="project" value="TreeGrafter"/>
</dbReference>
<dbReference type="InterPro" id="IPR045851">
    <property type="entry name" value="AMP-bd_C_sf"/>
</dbReference>
<dbReference type="InterPro" id="IPR020806">
    <property type="entry name" value="PKS_PP-bd"/>
</dbReference>
<dbReference type="Gene3D" id="3.30.559.30">
    <property type="entry name" value="Nonribosomal peptide synthetase, condensation domain"/>
    <property type="match status" value="3"/>
</dbReference>
<dbReference type="InterPro" id="IPR001242">
    <property type="entry name" value="Condensation_dom"/>
</dbReference>
<dbReference type="Gene3D" id="3.40.50.980">
    <property type="match status" value="2"/>
</dbReference>
<dbReference type="NCBIfam" id="TIGR01720">
    <property type="entry name" value="NRPS-para261"/>
    <property type="match status" value="1"/>
</dbReference>
<accession>A0AAU7UWX8</accession>
<dbReference type="InterPro" id="IPR020845">
    <property type="entry name" value="AMP-binding_CS"/>
</dbReference>
<evidence type="ECO:0000256" key="3">
    <source>
        <dbReference type="ARBA" id="ARBA00022450"/>
    </source>
</evidence>
<evidence type="ECO:0000259" key="8">
    <source>
        <dbReference type="PROSITE" id="PS50075"/>
    </source>
</evidence>
<dbReference type="InterPro" id="IPR010060">
    <property type="entry name" value="NRPS_synth"/>
</dbReference>
<dbReference type="CDD" id="cd19540">
    <property type="entry name" value="LCL_NRPS-like"/>
    <property type="match status" value="1"/>
</dbReference>
<proteinExistence type="inferred from homology"/>
<protein>
    <submittedName>
        <fullName evidence="9">Non-ribosomal peptide synthetase</fullName>
    </submittedName>
</protein>
<dbReference type="Gene3D" id="2.30.38.10">
    <property type="entry name" value="Luciferase, Domain 3"/>
    <property type="match status" value="1"/>
</dbReference>
<dbReference type="GO" id="GO:0043041">
    <property type="term" value="P:amino acid activation for nonribosomal peptide biosynthetic process"/>
    <property type="evidence" value="ECO:0007669"/>
    <property type="project" value="TreeGrafter"/>
</dbReference>
<evidence type="ECO:0000256" key="4">
    <source>
        <dbReference type="ARBA" id="ARBA00022553"/>
    </source>
</evidence>
<dbReference type="InterPro" id="IPR023213">
    <property type="entry name" value="CAT-like_dom_sf"/>
</dbReference>
<dbReference type="PROSITE" id="PS00455">
    <property type="entry name" value="AMP_BINDING"/>
    <property type="match status" value="2"/>
</dbReference>
<evidence type="ECO:0000313" key="9">
    <source>
        <dbReference type="EMBL" id="XBW04314.1"/>
    </source>
</evidence>
<evidence type="ECO:0000256" key="6">
    <source>
        <dbReference type="ARBA" id="ARBA00023194"/>
    </source>
</evidence>
<dbReference type="FunFam" id="1.10.1200.10:FF:000005">
    <property type="entry name" value="Nonribosomal peptide synthetase 1"/>
    <property type="match status" value="1"/>
</dbReference>
<dbReference type="KEGG" id="rhox:RBB84_24380"/>
<dbReference type="PROSITE" id="PS00012">
    <property type="entry name" value="PHOSPHOPANTETHEINE"/>
    <property type="match status" value="2"/>
</dbReference>
<dbReference type="PANTHER" id="PTHR45527:SF1">
    <property type="entry name" value="FATTY ACID SYNTHASE"/>
    <property type="match status" value="1"/>
</dbReference>
<dbReference type="SUPFAM" id="SSF52777">
    <property type="entry name" value="CoA-dependent acyltransferases"/>
    <property type="match status" value="6"/>
</dbReference>
<dbReference type="InterPro" id="IPR042099">
    <property type="entry name" value="ANL_N_sf"/>
</dbReference>
<comment type="similarity">
    <text evidence="2">Belongs to the ATP-dependent AMP-binding enzyme family.</text>
</comment>
<dbReference type="GO" id="GO:0017000">
    <property type="term" value="P:antibiotic biosynthetic process"/>
    <property type="evidence" value="ECO:0007669"/>
    <property type="project" value="UniProtKB-KW"/>
</dbReference>
<keyword evidence="3" id="KW-0596">Phosphopantetheine</keyword>
<dbReference type="InterPro" id="IPR025110">
    <property type="entry name" value="AMP-bd_C"/>
</dbReference>
<dbReference type="InterPro" id="IPR009081">
    <property type="entry name" value="PP-bd_ACP"/>
</dbReference>
<keyword evidence="6" id="KW-0045">Antibiotic biosynthesis</keyword>
<dbReference type="Pfam" id="PF13193">
    <property type="entry name" value="AMP-binding_C"/>
    <property type="match status" value="2"/>
</dbReference>
<reference evidence="9" key="1">
    <citation type="submission" date="2023-08" db="EMBL/GenBank/DDBJ databases">
        <title>The novel hydrolase IpcH responsible for the initial isoprocarb degradation step in Rhodococcus sp. D-6.</title>
        <authorList>
            <person name="Zhu Q."/>
        </authorList>
    </citation>
    <scope>NUCLEOTIDE SEQUENCE</scope>
    <source>
        <strain evidence="9">D-6</strain>
    </source>
</reference>
<dbReference type="PROSITE" id="PS50075">
    <property type="entry name" value="CARRIER"/>
    <property type="match status" value="2"/>
</dbReference>
<dbReference type="CDD" id="cd05930">
    <property type="entry name" value="A_NRPS"/>
    <property type="match status" value="2"/>
</dbReference>
<dbReference type="PANTHER" id="PTHR45527">
    <property type="entry name" value="NONRIBOSOMAL PEPTIDE SYNTHETASE"/>
    <property type="match status" value="1"/>
</dbReference>
<dbReference type="Gene3D" id="1.10.1200.10">
    <property type="entry name" value="ACP-like"/>
    <property type="match status" value="2"/>
</dbReference>
<evidence type="ECO:0000256" key="2">
    <source>
        <dbReference type="ARBA" id="ARBA00006432"/>
    </source>
</evidence>
<feature type="domain" description="Carrier" evidence="8">
    <location>
        <begin position="2042"/>
        <end position="2116"/>
    </location>
</feature>
<keyword evidence="5" id="KW-0677">Repeat</keyword>
<organism evidence="9">
    <name type="scientific">Rhodococcus sp. D-6</name>
    <dbReference type="NCBI Taxonomy" id="1387842"/>
    <lineage>
        <taxon>Bacteria</taxon>
        <taxon>Bacillati</taxon>
        <taxon>Actinomycetota</taxon>
        <taxon>Actinomycetes</taxon>
        <taxon>Mycobacteriales</taxon>
        <taxon>Nocardiaceae</taxon>
        <taxon>Rhodococcus</taxon>
    </lineage>
</organism>
<name>A0AAU7UWX8_9NOCA</name>
<dbReference type="RefSeq" id="WP_064255966.1">
    <property type="nucleotide sequence ID" value="NZ_CP132970.1"/>
</dbReference>
<dbReference type="Pfam" id="PF00668">
    <property type="entry name" value="Condensation"/>
    <property type="match status" value="3"/>
</dbReference>
<dbReference type="SUPFAM" id="SSF56801">
    <property type="entry name" value="Acetyl-CoA synthetase-like"/>
    <property type="match status" value="2"/>
</dbReference>
<dbReference type="Pfam" id="PF00550">
    <property type="entry name" value="PP-binding"/>
    <property type="match status" value="2"/>
</dbReference>
<feature type="region of interest" description="Disordered" evidence="7">
    <location>
        <begin position="1526"/>
        <end position="1546"/>
    </location>
</feature>
<dbReference type="InterPro" id="IPR036736">
    <property type="entry name" value="ACP-like_sf"/>
</dbReference>
<dbReference type="Gene3D" id="3.30.300.30">
    <property type="match status" value="2"/>
</dbReference>
<dbReference type="Gene3D" id="3.30.559.10">
    <property type="entry name" value="Chloramphenicol acetyltransferase-like domain"/>
    <property type="match status" value="3"/>
</dbReference>
<dbReference type="InterPro" id="IPR000873">
    <property type="entry name" value="AMP-dep_synth/lig_dom"/>
</dbReference>
<gene>
    <name evidence="9" type="ORF">RBB84_24380</name>
</gene>
<dbReference type="NCBIfam" id="TIGR01733">
    <property type="entry name" value="AA-adenyl-dom"/>
    <property type="match status" value="2"/>
</dbReference>
<dbReference type="FunFam" id="3.30.300.30:FF:000010">
    <property type="entry name" value="Enterobactin synthetase component F"/>
    <property type="match status" value="2"/>
</dbReference>
<dbReference type="SMART" id="SM00823">
    <property type="entry name" value="PKS_PP"/>
    <property type="match status" value="2"/>
</dbReference>
<sequence length="2602" mass="279046">MPLAGPDASRLALSRAQSGVWFAQQLNPDNPLFNTSECVELRGAIDEEKLVAAVSGAASEAEALVAGFETLADGTVVRIPGARPLDLAPAVDLTSAANPWEAAHDWMARDLERAVDLSVDPCVRAAVLRLADDHVLLYLRAHHIVLDAFGFSLFNRRIAERYTAAVAGAEVAAARFDPVEAVIREESVYRDSADFDADRTFWSEYLDGVDEAVALRPGPGGIARRSRGARFTLDAEQQRGLVALGKEVGASWGDAVTALVAVYLRGATGREDLTLGFPVMNRLGTAALRVPITAVNVVPLRLNPTASVTLVDLVAQVRNGVALCRNHYRYRTEDIQRDLRLPTGSRGVIGPSVNVKPFGDSLRFGDMRAAVHSVARGPLQDFMVTVRPLDGSAGLEVFVDVDADVYSEEDLTIHTERLEMLFGSVAERDLHTPLAQVSVLTADERRTILDDWSHSPDIPFDPDLTLVDLLRERIEAAPDAPAVADTHVTLTYAQFGARVHRLARHLASSFDLDRPHARVALALPRTVDALIAIHAVLETGAAYVPLDVDQPLERLAHILGSTDPVCVLTTRTTHDRVAVVTGAPKRVVLEDLDLDAVSDAPLDDSERGPLTPDSIAYVIHTSGSTGRPKGVVVPHRGLVNLFHSHRAQVFTRAAREAGRESVRLGLAWSLAFDASWQPLLWMLAGHTVDIVDEATQRDPAALARRALDEGWDFVEFSPSRLEQFVDDGLFPDGTVPTLGFGGDAVSERLWSRLRERRGAAFNFYGPTECSVDVLVAEVADAETPVVGRPVANLRVHVLDAGLAPVPAGTEGELYVAGPGVVRGYLDAPALTATRFVANPYSADASGPYARLYRTGDLVQWTEDGRLAYRGRVDNQVKVRGFRIELGEVDAALLRIPGVSRAATVVRTDPSGAAQLVGYLVGQDVPEPVEARRLVAEFLPGYMVPAALVVLDELPLTSNGKLDRTALPEPDFSSMVSSRVAETETERALCRIYADILGLDTVGADDDFFALGGHSLSAAKLLARIRDELGVELPIRTVFDHPQVVALAARCGDRPTTPPARPALVPRGGTDLAPLSLAPLSYAQQRLWFMYRMEGPSPTYNVPITVDLHGPVDPDALRQAVSDVLARHESLRTVLVELDGTGMQQVRGVEEVAGVAVPFAVEAVDRDALTGRLHSEARHAFDLEREIPLRIRLFTIAPDEHVMLVLAHHIASDELSTPLLLRDLGNFYSAHVRGDSHDPAPLPVQYADYAIWQRELLGDQDDEDSLAARQLAFWRKELDGLPAELDLPVDRPRPTVASYAGGGVEHRIPADRAATIREAARTTGTTMFMMVHAAVAVALSHSGAGEDIPLGSPTAGRPAPELDDLVGFFVNMVVLRTDLSGDPTVRELLARIKDTDVAAYSHQDVPFDRVVETLNPERSAARHPLFQVMVQYQSPPAITGFDELTPTPSFVSNDTAMFDLTFDVIEESGGSLCVRVEYARDLFDESSAEAFAARVERAFAAVCADPDARLSQLDLLTGSEREVLRAGDATALPDPSGPHRGSADGSATRSLPALFARTVERYGDETALVTPSSRLTFRDLDAWSDRIARHLVANGIGPDNVVGLSLPRESVLVAAILGVWKSGAAYLVLDPEQPAERNEYMLRDAGVGVVLDADAVDSITDHRPDVHRPDVHLPVVHPDTTAYLVYTSGSTGTPKGVVVPHRGVVNLWETVRTRTVGDPATRRRTVLLSYTFAFDSSVEPLLAMLGGHTVHVLAEDLMADAEGIVRYVRRHRIDALDCGPVLAGRLLTEGLLDPAAPHRPESMVLGGEAVPGELWSQLAAETDVRVSNMYGPTECTVDATGVVLTPGSTPNIGTPIHGGRVYVLDAHLRQVPPGVPGELYVGGPHVTRGYLGRSAQTAGRFVADPFGTGGERLYRTGDLVRWRISGADGPVLDYLGRTDDQVKIRGFRIELGEIETVLGGHPAVSAAAVVVREDEPGRKRLVAYAAGTTDPDTLRMYVADRLPDHMVPAVTVVLDELPVTRNGKIDRRALPEPVFTPATESRLPADELDQRLCELTASVLGLDAVGPDDDFFALGGDSIVSIQLVSAARAAGIRFTARHVFEHRSPAGLARVAEIEDGPGTVDVEAALGDVPATPIVHDMLDRGGPYARYAQSRLLLAPAGLTLDRLTDGVQALLDTHDALRAVFDPQARVLDVRPVGSVDAADVVTRVDVSDSVDLQEAIVAATGIAYAELDPAAGALVRVIFFDAGPDAPGRVFVAVHHLVVDGVSWRILVPDLAGAVDGVAPVRAGTSLRRWARGLLDGVPARRSELSLWRRILAPAGRVRLASGDPDPVRHTMAETAKVQVEVPSELTDALLTTVPERFHAGVEDVLLTALALASARVCGEGAVAVDLEGHGREEQAVPGADLSRTVGWFTTLYPVRLDVAGLDVADAYAGGASAGDALKRVKEQLREVPDSGIGFGMLRHLDPVGGPELASVGAVDIGFNYLGRFTLGETEGQAWAGAPEGSALGGATEADMPVAHAVEIGVLTDDSGAEPVLRGMFGYSPDLVPAERVSALADEWIAALRALAGHASDEDAGGFTPSDLTLDDLDQSEIDDFALEFG</sequence>
<evidence type="ECO:0000256" key="7">
    <source>
        <dbReference type="SAM" id="MobiDB-lite"/>
    </source>
</evidence>
<dbReference type="GO" id="GO:0003824">
    <property type="term" value="F:catalytic activity"/>
    <property type="evidence" value="ECO:0007669"/>
    <property type="project" value="InterPro"/>
</dbReference>
<evidence type="ECO:0000256" key="1">
    <source>
        <dbReference type="ARBA" id="ARBA00001957"/>
    </source>
</evidence>
<dbReference type="SUPFAM" id="SSF47336">
    <property type="entry name" value="ACP-like"/>
    <property type="match status" value="2"/>
</dbReference>
<evidence type="ECO:0000256" key="5">
    <source>
        <dbReference type="ARBA" id="ARBA00022737"/>
    </source>
</evidence>
<dbReference type="GO" id="GO:0008610">
    <property type="term" value="P:lipid biosynthetic process"/>
    <property type="evidence" value="ECO:0007669"/>
    <property type="project" value="UniProtKB-ARBA"/>
</dbReference>